<dbReference type="Gene3D" id="2.20.25.110">
    <property type="entry name" value="S-adenosyl-L-methionine-dependent methyltransferases"/>
    <property type="match status" value="1"/>
</dbReference>
<reference evidence="3" key="1">
    <citation type="submission" date="2017-09" db="EMBL/GenBank/DDBJ databases">
        <title>Depth-based differentiation of microbial function through sediment-hosted aquifers and enrichment of novel symbionts in the deep terrestrial subsurface.</title>
        <authorList>
            <person name="Probst A.J."/>
            <person name="Ladd B."/>
            <person name="Jarett J.K."/>
            <person name="Geller-Mcgrath D.E."/>
            <person name="Sieber C.M.K."/>
            <person name="Emerson J.B."/>
            <person name="Anantharaman K."/>
            <person name="Thomas B.C."/>
            <person name="Malmstrom R."/>
            <person name="Stieglmeier M."/>
            <person name="Klingl A."/>
            <person name="Woyke T."/>
            <person name="Ryan C.M."/>
            <person name="Banfield J.F."/>
        </authorList>
    </citation>
    <scope>NUCLEOTIDE SEQUENCE [LARGE SCALE GENOMIC DNA]</scope>
</reference>
<proteinExistence type="predicted"/>
<accession>A0A2M7DEH0</accession>
<evidence type="ECO:0000313" key="2">
    <source>
        <dbReference type="EMBL" id="PIV47260.1"/>
    </source>
</evidence>
<organism evidence="2 3">
    <name type="scientific">bacterium (Candidatus Gribaldobacteria) CG02_land_8_20_14_3_00_41_15</name>
    <dbReference type="NCBI Taxonomy" id="2014270"/>
    <lineage>
        <taxon>Bacteria</taxon>
        <taxon>Candidatus Gribaldobacteria</taxon>
    </lineage>
</organism>
<evidence type="ECO:0000259" key="1">
    <source>
        <dbReference type="Pfam" id="PF13847"/>
    </source>
</evidence>
<dbReference type="Proteomes" id="UP000229030">
    <property type="component" value="Unassembled WGS sequence"/>
</dbReference>
<evidence type="ECO:0000313" key="3">
    <source>
        <dbReference type="Proteomes" id="UP000229030"/>
    </source>
</evidence>
<feature type="domain" description="Methyltransferase" evidence="1">
    <location>
        <begin position="38"/>
        <end position="155"/>
    </location>
</feature>
<dbReference type="AlphaFoldDB" id="A0A2M7DEH0"/>
<sequence>MRNKKLNDEAYKQIAKYYDELTNPKVLIAYKSIIGKIKGLRMLDLGCGTGNLLKYYSSENKTFGIDESLEMIKIAKVKDKKTYYSIGDIKNFKINSKFDIITCAFDTINHLPTLKNWEQLFKMVITNLGDDGIFIFDFNTIKSFTNYNKQAIFKKIGKDYVLMRVEAEKQICFWKIDCFAKEPSGLFKHKEFIIKEYSYPNKLIIKKIKKYFSIVNIINSDNNRVYIKVKKRVA</sequence>
<dbReference type="GO" id="GO:0016740">
    <property type="term" value="F:transferase activity"/>
    <property type="evidence" value="ECO:0007669"/>
    <property type="project" value="UniProtKB-KW"/>
</dbReference>
<dbReference type="PANTHER" id="PTHR43861">
    <property type="entry name" value="TRANS-ACONITATE 2-METHYLTRANSFERASE-RELATED"/>
    <property type="match status" value="1"/>
</dbReference>
<dbReference type="InterPro" id="IPR025714">
    <property type="entry name" value="Methyltranfer_dom"/>
</dbReference>
<dbReference type="EMBL" id="PETV01000028">
    <property type="protein sequence ID" value="PIV47260.1"/>
    <property type="molecule type" value="Genomic_DNA"/>
</dbReference>
<dbReference type="Gene3D" id="3.40.50.150">
    <property type="entry name" value="Vaccinia Virus protein VP39"/>
    <property type="match status" value="1"/>
</dbReference>
<dbReference type="InterPro" id="IPR029063">
    <property type="entry name" value="SAM-dependent_MTases_sf"/>
</dbReference>
<dbReference type="CDD" id="cd02440">
    <property type="entry name" value="AdoMet_MTases"/>
    <property type="match status" value="1"/>
</dbReference>
<dbReference type="Pfam" id="PF13847">
    <property type="entry name" value="Methyltransf_31"/>
    <property type="match status" value="1"/>
</dbReference>
<protein>
    <recommendedName>
        <fullName evidence="1">Methyltransferase domain-containing protein</fullName>
    </recommendedName>
</protein>
<dbReference type="SUPFAM" id="SSF53335">
    <property type="entry name" value="S-adenosyl-L-methionine-dependent methyltransferases"/>
    <property type="match status" value="1"/>
</dbReference>
<gene>
    <name evidence="2" type="ORF">COS21_00905</name>
</gene>
<name>A0A2M7DEH0_9BACT</name>
<comment type="caution">
    <text evidence="2">The sequence shown here is derived from an EMBL/GenBank/DDBJ whole genome shotgun (WGS) entry which is preliminary data.</text>
</comment>